<dbReference type="EMBL" id="UINC01062946">
    <property type="protein sequence ID" value="SVB90055.1"/>
    <property type="molecule type" value="Genomic_DNA"/>
</dbReference>
<dbReference type="InterPro" id="IPR015421">
    <property type="entry name" value="PyrdxlP-dep_Trfase_major"/>
</dbReference>
<dbReference type="InterPro" id="IPR000653">
    <property type="entry name" value="DegT/StrS_aminotransferase"/>
</dbReference>
<feature type="non-terminal residue" evidence="1">
    <location>
        <position position="1"/>
    </location>
</feature>
<organism evidence="1">
    <name type="scientific">marine metagenome</name>
    <dbReference type="NCBI Taxonomy" id="408172"/>
    <lineage>
        <taxon>unclassified sequences</taxon>
        <taxon>metagenomes</taxon>
        <taxon>ecological metagenomes</taxon>
    </lineage>
</organism>
<dbReference type="Pfam" id="PF01041">
    <property type="entry name" value="DegT_DnrJ_EryC1"/>
    <property type="match status" value="1"/>
</dbReference>
<dbReference type="GO" id="GO:0008483">
    <property type="term" value="F:transaminase activity"/>
    <property type="evidence" value="ECO:0007669"/>
    <property type="project" value="TreeGrafter"/>
</dbReference>
<evidence type="ECO:0008006" key="2">
    <source>
        <dbReference type="Google" id="ProtNLM"/>
    </source>
</evidence>
<evidence type="ECO:0000313" key="1">
    <source>
        <dbReference type="EMBL" id="SVB90055.1"/>
    </source>
</evidence>
<dbReference type="InterPro" id="IPR015424">
    <property type="entry name" value="PyrdxlP-dep_Trfase"/>
</dbReference>
<dbReference type="SUPFAM" id="SSF53383">
    <property type="entry name" value="PLP-dependent transferases"/>
    <property type="match status" value="1"/>
</dbReference>
<dbReference type="GO" id="GO:0000271">
    <property type="term" value="P:polysaccharide biosynthetic process"/>
    <property type="evidence" value="ECO:0007669"/>
    <property type="project" value="TreeGrafter"/>
</dbReference>
<dbReference type="PANTHER" id="PTHR30244">
    <property type="entry name" value="TRANSAMINASE"/>
    <property type="match status" value="1"/>
</dbReference>
<feature type="non-terminal residue" evidence="1">
    <location>
        <position position="179"/>
    </location>
</feature>
<dbReference type="GO" id="GO:0030170">
    <property type="term" value="F:pyridoxal phosphate binding"/>
    <property type="evidence" value="ECO:0007669"/>
    <property type="project" value="TreeGrafter"/>
</dbReference>
<sequence length="179" mass="18222">VGATYAVGVTNGTSALFLALAALGIGHGDEVVVPDLTFIATANAVTLTGATPVLVDIDPATLTISPEAFEKAITAHTRAVIPVHISGRSADLPAIVAIAKEHGLAVVEDAAEAFASFHDGRALGTIGIAGCLSFSPNKTIMTGQGGMVLTDDEGLHLRLRELKDQGRPVRGTGGDDPHP</sequence>
<reference evidence="1" key="1">
    <citation type="submission" date="2018-05" db="EMBL/GenBank/DDBJ databases">
        <authorList>
            <person name="Lanie J.A."/>
            <person name="Ng W.-L."/>
            <person name="Kazmierczak K.M."/>
            <person name="Andrzejewski T.M."/>
            <person name="Davidsen T.M."/>
            <person name="Wayne K.J."/>
            <person name="Tettelin H."/>
            <person name="Glass J.I."/>
            <person name="Rusch D."/>
            <person name="Podicherti R."/>
            <person name="Tsui H.-C.T."/>
            <person name="Winkler M.E."/>
        </authorList>
    </citation>
    <scope>NUCLEOTIDE SEQUENCE</scope>
</reference>
<name>A0A382HSJ2_9ZZZZ</name>
<dbReference type="AlphaFoldDB" id="A0A382HSJ2"/>
<dbReference type="Gene3D" id="3.40.640.10">
    <property type="entry name" value="Type I PLP-dependent aspartate aminotransferase-like (Major domain)"/>
    <property type="match status" value="1"/>
</dbReference>
<accession>A0A382HSJ2</accession>
<proteinExistence type="predicted"/>
<protein>
    <recommendedName>
        <fullName evidence="2">Aminotransferase class I/classII domain-containing protein</fullName>
    </recommendedName>
</protein>
<dbReference type="PANTHER" id="PTHR30244:SF34">
    <property type="entry name" value="DTDP-4-AMINO-4,6-DIDEOXYGALACTOSE TRANSAMINASE"/>
    <property type="match status" value="1"/>
</dbReference>
<gene>
    <name evidence="1" type="ORF">METZ01_LOCUS242909</name>
</gene>